<feature type="domain" description="Fe-containing alcohol dehydrogenase-like C-terminal" evidence="3">
    <location>
        <begin position="198"/>
        <end position="303"/>
    </location>
</feature>
<evidence type="ECO:0000259" key="2">
    <source>
        <dbReference type="Pfam" id="PF00465"/>
    </source>
</evidence>
<organism evidence="4 5">
    <name type="scientific">Helicobacter marmotae</name>
    <dbReference type="NCBI Taxonomy" id="152490"/>
    <lineage>
        <taxon>Bacteria</taxon>
        <taxon>Pseudomonadati</taxon>
        <taxon>Campylobacterota</taxon>
        <taxon>Epsilonproteobacteria</taxon>
        <taxon>Campylobacterales</taxon>
        <taxon>Helicobacteraceae</taxon>
        <taxon>Helicobacter</taxon>
    </lineage>
</organism>
<evidence type="ECO:0000259" key="3">
    <source>
        <dbReference type="Pfam" id="PF25137"/>
    </source>
</evidence>
<comment type="caution">
    <text evidence="4">The sequence shown here is derived from an EMBL/GenBank/DDBJ whole genome shotgun (WGS) entry which is preliminary data.</text>
</comment>
<dbReference type="InterPro" id="IPR035873">
    <property type="entry name" value="PhpC"/>
</dbReference>
<dbReference type="Pfam" id="PF00465">
    <property type="entry name" value="Fe-ADH"/>
    <property type="match status" value="1"/>
</dbReference>
<gene>
    <name evidence="4" type="ORF">CQA63_02255</name>
</gene>
<dbReference type="Gene3D" id="1.20.1090.10">
    <property type="entry name" value="Dehydroquinate synthase-like - alpha domain"/>
    <property type="match status" value="1"/>
</dbReference>
<keyword evidence="5" id="KW-1185">Reference proteome</keyword>
<dbReference type="Gene3D" id="3.40.50.1970">
    <property type="match status" value="1"/>
</dbReference>
<dbReference type="PANTHER" id="PTHR11496:SF103">
    <property type="entry name" value="DEHYDROGENASE, PUTATIVE-RELATED"/>
    <property type="match status" value="1"/>
</dbReference>
<dbReference type="GO" id="GO:0017000">
    <property type="term" value="P:antibiotic biosynthetic process"/>
    <property type="evidence" value="ECO:0007669"/>
    <property type="project" value="InterPro"/>
</dbReference>
<dbReference type="AlphaFoldDB" id="A0A3D8I6M6"/>
<accession>A0A3D8I6M6</accession>
<proteinExistence type="predicted"/>
<dbReference type="CDD" id="cd08182">
    <property type="entry name" value="HEPD"/>
    <property type="match status" value="1"/>
</dbReference>
<dbReference type="GO" id="GO:0004022">
    <property type="term" value="F:alcohol dehydrogenase (NAD+) activity"/>
    <property type="evidence" value="ECO:0007669"/>
    <property type="project" value="TreeGrafter"/>
</dbReference>
<dbReference type="PROSITE" id="PS00913">
    <property type="entry name" value="ADH_IRON_1"/>
    <property type="match status" value="1"/>
</dbReference>
<dbReference type="SUPFAM" id="SSF56796">
    <property type="entry name" value="Dehydroquinate synthase-like"/>
    <property type="match status" value="1"/>
</dbReference>
<dbReference type="PANTHER" id="PTHR11496">
    <property type="entry name" value="ALCOHOL DEHYDROGENASE"/>
    <property type="match status" value="1"/>
</dbReference>
<dbReference type="EMBL" id="NXLR01000002">
    <property type="protein sequence ID" value="RDU60802.1"/>
    <property type="molecule type" value="Genomic_DNA"/>
</dbReference>
<keyword evidence="1" id="KW-0560">Oxidoreductase</keyword>
<reference evidence="4 5" key="1">
    <citation type="submission" date="2018-04" db="EMBL/GenBank/DDBJ databases">
        <title>Novel Campyloabacter and Helicobacter Species and Strains.</title>
        <authorList>
            <person name="Mannion A.J."/>
            <person name="Shen Z."/>
            <person name="Fox J.G."/>
        </authorList>
    </citation>
    <scope>NUCLEOTIDE SEQUENCE [LARGE SCALE GENOMIC DNA]</scope>
    <source>
        <strain evidence="4 5">MIT 98-6070</strain>
    </source>
</reference>
<dbReference type="InterPro" id="IPR056798">
    <property type="entry name" value="ADH_Fe_C"/>
</dbReference>
<dbReference type="InterPro" id="IPR001670">
    <property type="entry name" value="ADH_Fe/GldA"/>
</dbReference>
<evidence type="ECO:0000256" key="1">
    <source>
        <dbReference type="ARBA" id="ARBA00023002"/>
    </source>
</evidence>
<dbReference type="InterPro" id="IPR018211">
    <property type="entry name" value="ADH_Fe_CS"/>
</dbReference>
<dbReference type="Proteomes" id="UP000256599">
    <property type="component" value="Unassembled WGS sequence"/>
</dbReference>
<dbReference type="GO" id="GO:0046872">
    <property type="term" value="F:metal ion binding"/>
    <property type="evidence" value="ECO:0007669"/>
    <property type="project" value="InterPro"/>
</dbReference>
<dbReference type="InterPro" id="IPR039697">
    <property type="entry name" value="Alcohol_dehydrogenase_Fe"/>
</dbReference>
<dbReference type="RefSeq" id="WP_104700656.1">
    <property type="nucleotide sequence ID" value="NZ_FZPP01000045.1"/>
</dbReference>
<name>A0A3D8I6M6_9HELI</name>
<dbReference type="Pfam" id="PF25137">
    <property type="entry name" value="ADH_Fe_C"/>
    <property type="match status" value="1"/>
</dbReference>
<protein>
    <submittedName>
        <fullName evidence="4">Alcohol dehydrogenase</fullName>
    </submittedName>
</protein>
<evidence type="ECO:0000313" key="5">
    <source>
        <dbReference type="Proteomes" id="UP000256599"/>
    </source>
</evidence>
<sequence length="369" mass="41345">MNEFTYFNPVKIHFDMSLEDALEYIKGLPYQRYLLVTSKGWVKRHIVKQIQTALGDRLSHIVENIPPNPELSFMQHIHKQQGNRFEAIIALGGGSVLDSAKFLSLSCEVSAHNGELCLQENKEGGELKPISHIAHLESKPIFCFPTTAGTSSELTKWATIWDKAANIKYSLMHEALYAKVAFYDQKLFSYMPTSIALASGLDTLSHALESMWNKNASPISIQHALKAIELIISSLPLSINAPYYTYARKCVMLASIYAGLAFSQTQTALAHAISYPITMRFNIPHGIACSFSLPILLRHITDKEINDTLKVFAQPIDTLFAKLNISSNPKDYGLDAYCVEEIFKTLNARAQNALLDIPAIKKEFLDYVR</sequence>
<feature type="domain" description="Alcohol dehydrogenase iron-type/glycerol dehydrogenase GldA" evidence="2">
    <location>
        <begin position="10"/>
        <end position="184"/>
    </location>
</feature>
<evidence type="ECO:0000313" key="4">
    <source>
        <dbReference type="EMBL" id="RDU60802.1"/>
    </source>
</evidence>
<dbReference type="OrthoDB" id="9778433at2"/>